<dbReference type="GO" id="GO:0008881">
    <property type="term" value="F:glutamate racemase activity"/>
    <property type="evidence" value="ECO:0007669"/>
    <property type="project" value="UniProtKB-UniRule"/>
</dbReference>
<dbReference type="PROSITE" id="PS00924">
    <property type="entry name" value="ASP_GLU_RACEMASE_2"/>
    <property type="match status" value="1"/>
</dbReference>
<feature type="active site" description="Proton donor/acceptor" evidence="8">
    <location>
        <position position="72"/>
    </location>
</feature>
<dbReference type="PANTHER" id="PTHR21198">
    <property type="entry name" value="GLUTAMATE RACEMASE"/>
    <property type="match status" value="1"/>
</dbReference>
<feature type="binding site" evidence="8">
    <location>
        <begin position="184"/>
        <end position="185"/>
    </location>
    <ligand>
        <name>substrate</name>
    </ligand>
</feature>
<feature type="binding site" evidence="8">
    <location>
        <begin position="73"/>
        <end position="74"/>
    </location>
    <ligand>
        <name>substrate</name>
    </ligand>
</feature>
<comment type="function">
    <text evidence="8">Provides the (R)-glutamate required for cell wall biosynthesis.</text>
</comment>
<proteinExistence type="inferred from homology"/>
<dbReference type="UniPathway" id="UPA00219"/>
<dbReference type="HAMAP" id="MF_00258">
    <property type="entry name" value="Glu_racemase"/>
    <property type="match status" value="1"/>
</dbReference>
<dbReference type="EC" id="5.1.1.3" evidence="2 8"/>
<evidence type="ECO:0000313" key="9">
    <source>
        <dbReference type="EMBL" id="KMT22812.1"/>
    </source>
</evidence>
<keyword evidence="5 8" id="KW-0413">Isomerase</keyword>
<dbReference type="STRING" id="1121307.CLCY_5c00510"/>
<feature type="binding site" evidence="8">
    <location>
        <begin position="9"/>
        <end position="10"/>
    </location>
    <ligand>
        <name>substrate</name>
    </ligand>
</feature>
<evidence type="ECO:0000256" key="5">
    <source>
        <dbReference type="ARBA" id="ARBA00023235"/>
    </source>
</evidence>
<sequence length="267" mass="29610">MRKPIGVFDSGIGGLTVAKEIMNILPNEDIVYFGDTARVPYGNKSKETIKKFSLQISRFLETKDVKAIVIACNTASAFALQAVRENFNIPIIGVISPGARAAVSATRNNKIGIIGTEGTVSSGAYSKEITSIKEGTEIFSTPCPLFVPIAEEGWSEKKVSYMIAEEYLENMKTLGVDTLVMGCTHYPLLNKVVQDVMGDKVKLINPAKETALELLDRLTEMDLKNDEDVKGEYKYYVSDNSSKFIEVGERFLNREIDNILEIDIEKY</sequence>
<feature type="active site" description="Proton donor/acceptor" evidence="8">
    <location>
        <position position="183"/>
    </location>
</feature>
<dbReference type="FunFam" id="3.40.50.1860:FF:000002">
    <property type="entry name" value="Glutamate racemase"/>
    <property type="match status" value="1"/>
</dbReference>
<gene>
    <name evidence="8 9" type="primary">murI</name>
    <name evidence="9" type="ORF">CLCY_5c00510</name>
</gene>
<keyword evidence="6 8" id="KW-0961">Cell wall biogenesis/degradation</keyword>
<evidence type="ECO:0000256" key="3">
    <source>
        <dbReference type="ARBA" id="ARBA00022960"/>
    </source>
</evidence>
<dbReference type="InterPro" id="IPR018187">
    <property type="entry name" value="Asp/Glu_racemase_AS_1"/>
</dbReference>
<dbReference type="SUPFAM" id="SSF53681">
    <property type="entry name" value="Aspartate/glutamate racemase"/>
    <property type="match status" value="2"/>
</dbReference>
<dbReference type="AlphaFoldDB" id="A0A0J8DAD6"/>
<dbReference type="Proteomes" id="UP000036756">
    <property type="component" value="Unassembled WGS sequence"/>
</dbReference>
<comment type="similarity">
    <text evidence="8">Belongs to the aspartate/glutamate racemases family.</text>
</comment>
<dbReference type="GO" id="GO:0009252">
    <property type="term" value="P:peptidoglycan biosynthetic process"/>
    <property type="evidence" value="ECO:0007669"/>
    <property type="project" value="UniProtKB-UniRule"/>
</dbReference>
<evidence type="ECO:0000256" key="6">
    <source>
        <dbReference type="ARBA" id="ARBA00023316"/>
    </source>
</evidence>
<evidence type="ECO:0000256" key="2">
    <source>
        <dbReference type="ARBA" id="ARBA00013090"/>
    </source>
</evidence>
<dbReference type="PANTHER" id="PTHR21198:SF2">
    <property type="entry name" value="GLUTAMATE RACEMASE"/>
    <property type="match status" value="1"/>
</dbReference>
<evidence type="ECO:0000313" key="10">
    <source>
        <dbReference type="Proteomes" id="UP000036756"/>
    </source>
</evidence>
<evidence type="ECO:0000256" key="8">
    <source>
        <dbReference type="HAMAP-Rule" id="MF_00258"/>
    </source>
</evidence>
<protein>
    <recommendedName>
        <fullName evidence="7 8">Glutamate racemase</fullName>
        <ecNumber evidence="2 8">5.1.1.3</ecNumber>
    </recommendedName>
</protein>
<dbReference type="NCBIfam" id="TIGR00067">
    <property type="entry name" value="glut_race"/>
    <property type="match status" value="1"/>
</dbReference>
<dbReference type="PROSITE" id="PS00923">
    <property type="entry name" value="ASP_GLU_RACEMASE_1"/>
    <property type="match status" value="1"/>
</dbReference>
<dbReference type="InterPro" id="IPR033134">
    <property type="entry name" value="Asp/Glu_racemase_AS_2"/>
</dbReference>
<dbReference type="PATRIC" id="fig|1121307.3.peg.1983"/>
<comment type="pathway">
    <text evidence="8">Cell wall biogenesis; peptidoglycan biosynthesis.</text>
</comment>
<evidence type="ECO:0000256" key="7">
    <source>
        <dbReference type="ARBA" id="ARBA00070053"/>
    </source>
</evidence>
<evidence type="ECO:0000256" key="4">
    <source>
        <dbReference type="ARBA" id="ARBA00022984"/>
    </source>
</evidence>
<feature type="binding site" evidence="8">
    <location>
        <begin position="41"/>
        <end position="42"/>
    </location>
    <ligand>
        <name>substrate</name>
    </ligand>
</feature>
<name>A0A0J8DAD6_CLOCY</name>
<evidence type="ECO:0000256" key="1">
    <source>
        <dbReference type="ARBA" id="ARBA00001602"/>
    </source>
</evidence>
<dbReference type="Gene3D" id="3.40.50.1860">
    <property type="match status" value="2"/>
</dbReference>
<dbReference type="InterPro" id="IPR015942">
    <property type="entry name" value="Asp/Glu/hydantoin_racemase"/>
</dbReference>
<keyword evidence="4 8" id="KW-0573">Peptidoglycan synthesis</keyword>
<comment type="caution">
    <text evidence="9">The sequence shown here is derived from an EMBL/GenBank/DDBJ whole genome shotgun (WGS) entry which is preliminary data.</text>
</comment>
<comment type="catalytic activity">
    <reaction evidence="1 8">
        <text>L-glutamate = D-glutamate</text>
        <dbReference type="Rhea" id="RHEA:12813"/>
        <dbReference type="ChEBI" id="CHEBI:29985"/>
        <dbReference type="ChEBI" id="CHEBI:29986"/>
        <dbReference type="EC" id="5.1.1.3"/>
    </reaction>
</comment>
<dbReference type="GO" id="GO:0071555">
    <property type="term" value="P:cell wall organization"/>
    <property type="evidence" value="ECO:0007669"/>
    <property type="project" value="UniProtKB-KW"/>
</dbReference>
<dbReference type="Pfam" id="PF01177">
    <property type="entry name" value="Asp_Glu_race"/>
    <property type="match status" value="1"/>
</dbReference>
<dbReference type="InterPro" id="IPR004391">
    <property type="entry name" value="Glu_race"/>
</dbReference>
<dbReference type="GO" id="GO:0008360">
    <property type="term" value="P:regulation of cell shape"/>
    <property type="evidence" value="ECO:0007669"/>
    <property type="project" value="UniProtKB-KW"/>
</dbReference>
<accession>A0A0J8DAD6</accession>
<organism evidence="9 10">
    <name type="scientific">Clostridium cylindrosporum DSM 605</name>
    <dbReference type="NCBI Taxonomy" id="1121307"/>
    <lineage>
        <taxon>Bacteria</taxon>
        <taxon>Bacillati</taxon>
        <taxon>Bacillota</taxon>
        <taxon>Clostridia</taxon>
        <taxon>Eubacteriales</taxon>
        <taxon>Clostridiaceae</taxon>
        <taxon>Clostridium</taxon>
    </lineage>
</organism>
<keyword evidence="3 8" id="KW-0133">Cell shape</keyword>
<dbReference type="EMBL" id="LFVU01000004">
    <property type="protein sequence ID" value="KMT22812.1"/>
    <property type="molecule type" value="Genomic_DNA"/>
</dbReference>
<dbReference type="InterPro" id="IPR001920">
    <property type="entry name" value="Asp/Glu_race"/>
</dbReference>
<keyword evidence="10" id="KW-1185">Reference proteome</keyword>
<reference evidence="9 10" key="1">
    <citation type="submission" date="2015-06" db="EMBL/GenBank/DDBJ databases">
        <title>Draft genome sequence of the purine-degrading Clostridium cylindrosporum HC-1 (DSM 605).</title>
        <authorList>
            <person name="Poehlein A."/>
            <person name="Schiel-Bengelsdorf B."/>
            <person name="Bengelsdorf F."/>
            <person name="Daniel R."/>
            <person name="Duerre P."/>
        </authorList>
    </citation>
    <scope>NUCLEOTIDE SEQUENCE [LARGE SCALE GENOMIC DNA]</scope>
    <source>
        <strain evidence="9 10">DSM 605</strain>
    </source>
</reference>